<dbReference type="Pfam" id="PF00046">
    <property type="entry name" value="Homeodomain"/>
    <property type="match status" value="1"/>
</dbReference>
<keyword evidence="3 5" id="KW-0371">Homeobox</keyword>
<feature type="DNA-binding region" description="Homeobox" evidence="5">
    <location>
        <begin position="72"/>
        <end position="126"/>
    </location>
</feature>
<dbReference type="Gene3D" id="1.10.10.60">
    <property type="entry name" value="Homeodomain-like"/>
    <property type="match status" value="1"/>
</dbReference>
<evidence type="ECO:0000313" key="8">
    <source>
        <dbReference type="EMBL" id="CAH2040426.1"/>
    </source>
</evidence>
<reference evidence="8" key="1">
    <citation type="submission" date="2022-03" db="EMBL/GenBank/DDBJ databases">
        <authorList>
            <person name="Martin H S."/>
        </authorList>
    </citation>
    <scope>NUCLEOTIDE SEQUENCE</scope>
</reference>
<dbReference type="Proteomes" id="UP000837857">
    <property type="component" value="Chromosome 12"/>
</dbReference>
<proteinExistence type="predicted"/>
<evidence type="ECO:0000256" key="1">
    <source>
        <dbReference type="ARBA" id="ARBA00004123"/>
    </source>
</evidence>
<keyword evidence="2 5" id="KW-0238">DNA-binding</keyword>
<organism evidence="8 9">
    <name type="scientific">Iphiclides podalirius</name>
    <name type="common">scarce swallowtail</name>
    <dbReference type="NCBI Taxonomy" id="110791"/>
    <lineage>
        <taxon>Eukaryota</taxon>
        <taxon>Metazoa</taxon>
        <taxon>Ecdysozoa</taxon>
        <taxon>Arthropoda</taxon>
        <taxon>Hexapoda</taxon>
        <taxon>Insecta</taxon>
        <taxon>Pterygota</taxon>
        <taxon>Neoptera</taxon>
        <taxon>Endopterygota</taxon>
        <taxon>Lepidoptera</taxon>
        <taxon>Glossata</taxon>
        <taxon>Ditrysia</taxon>
        <taxon>Papilionoidea</taxon>
        <taxon>Papilionidae</taxon>
        <taxon>Papilioninae</taxon>
        <taxon>Iphiclides</taxon>
    </lineage>
</organism>
<feature type="domain" description="Homeobox" evidence="7">
    <location>
        <begin position="70"/>
        <end position="125"/>
    </location>
</feature>
<sequence>MASADHDCTKKFSSPEISLHTEVDTNPLEFLNERAQYLLRKTDDFTYLTPDRHERRYNGKITHQRPLKTIAKRKSRTVFNTKQILILEKIFKKRPYVTREERQVLTEMLNVSDRVIKVWFQNRRRLSGISQREMEPMTNCNSDSSAEEVDATLDLSYVESKMKDADEFGYVTLDDRAMKELITVVDSFLMGIDINEPLKETNVTPLVNTVKYEPISPVSITDCEDEVTYMPHWEPNEPEVSLRHLFDVQALMSL</sequence>
<comment type="subcellular location">
    <subcellularLocation>
        <location evidence="1 5 6">Nucleus</location>
    </subcellularLocation>
</comment>
<feature type="non-terminal residue" evidence="8">
    <location>
        <position position="254"/>
    </location>
</feature>
<dbReference type="EMBL" id="OW152824">
    <property type="protein sequence ID" value="CAH2040426.1"/>
    <property type="molecule type" value="Genomic_DNA"/>
</dbReference>
<evidence type="ECO:0000256" key="2">
    <source>
        <dbReference type="ARBA" id="ARBA00023125"/>
    </source>
</evidence>
<gene>
    <name evidence="8" type="ORF">IPOD504_LOCUS2556</name>
</gene>
<name>A0ABN8HVT5_9NEOP</name>
<dbReference type="PROSITE" id="PS50071">
    <property type="entry name" value="HOMEOBOX_2"/>
    <property type="match status" value="1"/>
</dbReference>
<dbReference type="InterPro" id="IPR009057">
    <property type="entry name" value="Homeodomain-like_sf"/>
</dbReference>
<evidence type="ECO:0000256" key="4">
    <source>
        <dbReference type="ARBA" id="ARBA00023242"/>
    </source>
</evidence>
<keyword evidence="4 5" id="KW-0539">Nucleus</keyword>
<dbReference type="SUPFAM" id="SSF46689">
    <property type="entry name" value="Homeodomain-like"/>
    <property type="match status" value="1"/>
</dbReference>
<accession>A0ABN8HVT5</accession>
<keyword evidence="9" id="KW-1185">Reference proteome</keyword>
<dbReference type="InterPro" id="IPR001356">
    <property type="entry name" value="HD"/>
</dbReference>
<dbReference type="SMART" id="SM00389">
    <property type="entry name" value="HOX"/>
    <property type="match status" value="1"/>
</dbReference>
<evidence type="ECO:0000256" key="3">
    <source>
        <dbReference type="ARBA" id="ARBA00023155"/>
    </source>
</evidence>
<dbReference type="CDD" id="cd00086">
    <property type="entry name" value="homeodomain"/>
    <property type="match status" value="1"/>
</dbReference>
<protein>
    <recommendedName>
        <fullName evidence="7">Homeobox domain-containing protein</fullName>
    </recommendedName>
</protein>
<dbReference type="PANTHER" id="PTHR24339:SF28">
    <property type="entry name" value="E5-RELATED"/>
    <property type="match status" value="1"/>
</dbReference>
<evidence type="ECO:0000256" key="6">
    <source>
        <dbReference type="RuleBase" id="RU000682"/>
    </source>
</evidence>
<evidence type="ECO:0000313" key="9">
    <source>
        <dbReference type="Proteomes" id="UP000837857"/>
    </source>
</evidence>
<evidence type="ECO:0000259" key="7">
    <source>
        <dbReference type="PROSITE" id="PS50071"/>
    </source>
</evidence>
<dbReference type="PANTHER" id="PTHR24339">
    <property type="entry name" value="HOMEOBOX PROTEIN EMX-RELATED"/>
    <property type="match status" value="1"/>
</dbReference>
<evidence type="ECO:0000256" key="5">
    <source>
        <dbReference type="PROSITE-ProRule" id="PRU00108"/>
    </source>
</evidence>
<dbReference type="InterPro" id="IPR050877">
    <property type="entry name" value="EMX-VAX-Noto_Homeobox_TFs"/>
</dbReference>